<comment type="caution">
    <text evidence="9">The sequence shown here is derived from an EMBL/GenBank/DDBJ whole genome shotgun (WGS) entry which is preliminary data.</text>
</comment>
<keyword evidence="7" id="KW-0472">Membrane</keyword>
<evidence type="ECO:0000313" key="10">
    <source>
        <dbReference type="Proteomes" id="UP000320333"/>
    </source>
</evidence>
<keyword evidence="4 6" id="KW-0647">Proteasome</keyword>
<dbReference type="GO" id="GO:0005634">
    <property type="term" value="C:nucleus"/>
    <property type="evidence" value="ECO:0007669"/>
    <property type="project" value="UniProtKB-SubCell"/>
</dbReference>
<dbReference type="STRING" id="246404.A0A507F9M6"/>
<keyword evidence="5" id="KW-0539">Nucleus</keyword>
<dbReference type="NCBIfam" id="NF003075">
    <property type="entry name" value="PRK03996.1"/>
    <property type="match status" value="1"/>
</dbReference>
<comment type="subcellular location">
    <subcellularLocation>
        <location evidence="2">Nucleus</location>
    </subcellularLocation>
</comment>
<comment type="function">
    <text evidence="1">The proteasome is a multicatalytic proteinase complex which is characterized by its ability to cleave peptides with Arg, Phe, Tyr, Leu, and Glu adjacent to the leaving group at neutral or slightly basic pH. The proteasome has an ATP-dependent proteolytic activity.</text>
</comment>
<dbReference type="InterPro" id="IPR023332">
    <property type="entry name" value="Proteasome_alpha-type"/>
</dbReference>
<dbReference type="CDD" id="cd03752">
    <property type="entry name" value="proteasome_alpha_type_4"/>
    <property type="match status" value="1"/>
</dbReference>
<evidence type="ECO:0000256" key="1">
    <source>
        <dbReference type="ARBA" id="ARBA00002000"/>
    </source>
</evidence>
<dbReference type="InterPro" id="IPR050115">
    <property type="entry name" value="Proteasome_alpha"/>
</dbReference>
<dbReference type="SUPFAM" id="SSF56235">
    <property type="entry name" value="N-terminal nucleophile aminohydrolases (Ntn hydrolases)"/>
    <property type="match status" value="1"/>
</dbReference>
<sequence>MQPKASTATVSSLISQPTAPSDSSSYLAPFTLTVQVNAYYVIFAANAILSLFFIGLIYTHGGLDGFKIPKNLLLISTLVFTTSYHFAASHDIGMEITTASYLRNICLALAQISFMTYQWVRCFPVIEAECSANSVRAFRIILIVAATVCIGPSICLYFGMFYVRLAMVLSGIGVLTSILFFGTVSYRSLTRKRDALITMHGKEAKAAQVILIIARYGARASAFSIMSFFSYIVATIVQTREVQTDATRYIYCVSGIAVNLFFLMVKWKLDAVVFAHMEIEDSVPESTGGSPVKQAKASQVPDRIAAISKSAAVVDENVADLKDSDANQGLSFTLSEMARRYDGRTTIFSPEGRLYQVEYAMEAISHAGMCIGILAADGIVLAAEKKTTSKLLEQTHSNEKLYKLNDYMCVAVAGLTADANTLIHYCRNQAHGYSLSYNEPIPAEQLVQRMCDLKQGYTQYGGLRPFGVSFLYAGHDKHHGFQLYHSDPSGNYSGWKATCIGANTTNATALLKQDYSEGCTLKEAVSLAVRVLAKTMDSSSIGADKLEFATLSLGGNGRAVYHAYTNGDIERLLNDENVKKIIEDKEKDA</sequence>
<gene>
    <name evidence="9" type="ORF">CcCBS67573_g05698</name>
</gene>
<feature type="domain" description="Proteasome alpha-type subunits" evidence="8">
    <location>
        <begin position="341"/>
        <end position="363"/>
    </location>
</feature>
<reference evidence="9 10" key="1">
    <citation type="journal article" date="2019" name="Sci. Rep.">
        <title>Comparative genomics of chytrid fungi reveal insights into the obligate biotrophic and pathogenic lifestyle of Synchytrium endobioticum.</title>
        <authorList>
            <person name="van de Vossenberg B.T.L.H."/>
            <person name="Warris S."/>
            <person name="Nguyen H.D.T."/>
            <person name="van Gent-Pelzer M.P.E."/>
            <person name="Joly D.L."/>
            <person name="van de Geest H.C."/>
            <person name="Bonants P.J.M."/>
            <person name="Smith D.S."/>
            <person name="Levesque C.A."/>
            <person name="van der Lee T.A.J."/>
        </authorList>
    </citation>
    <scope>NUCLEOTIDE SEQUENCE [LARGE SCALE GENOMIC DNA]</scope>
    <source>
        <strain evidence="9 10">CBS 675.73</strain>
    </source>
</reference>
<feature type="transmembrane region" description="Helical" evidence="7">
    <location>
        <begin position="140"/>
        <end position="159"/>
    </location>
</feature>
<name>A0A507F9M6_9FUNG</name>
<evidence type="ECO:0000256" key="2">
    <source>
        <dbReference type="ARBA" id="ARBA00004123"/>
    </source>
</evidence>
<dbReference type="PROSITE" id="PS51475">
    <property type="entry name" value="PROTEASOME_ALPHA_2"/>
    <property type="match status" value="1"/>
</dbReference>
<evidence type="ECO:0000259" key="8">
    <source>
        <dbReference type="PROSITE" id="PS00388"/>
    </source>
</evidence>
<dbReference type="InterPro" id="IPR001353">
    <property type="entry name" value="Proteasome_sua/b"/>
</dbReference>
<keyword evidence="3" id="KW-0963">Cytoplasm</keyword>
<dbReference type="InterPro" id="IPR000426">
    <property type="entry name" value="Proteasome_asu_N"/>
</dbReference>
<dbReference type="GO" id="GO:0019773">
    <property type="term" value="C:proteasome core complex, alpha-subunit complex"/>
    <property type="evidence" value="ECO:0007669"/>
    <property type="project" value="UniProtKB-UniRule"/>
</dbReference>
<comment type="similarity">
    <text evidence="6">Belongs to the peptidase T1A family.</text>
</comment>
<evidence type="ECO:0000256" key="3">
    <source>
        <dbReference type="ARBA" id="ARBA00022490"/>
    </source>
</evidence>
<feature type="transmembrane region" description="Helical" evidence="7">
    <location>
        <begin position="165"/>
        <end position="189"/>
    </location>
</feature>
<dbReference type="InterPro" id="IPR029055">
    <property type="entry name" value="Ntn_hydrolases_N"/>
</dbReference>
<dbReference type="GO" id="GO:0006511">
    <property type="term" value="P:ubiquitin-dependent protein catabolic process"/>
    <property type="evidence" value="ECO:0007669"/>
    <property type="project" value="InterPro"/>
</dbReference>
<dbReference type="InterPro" id="IPR016050">
    <property type="entry name" value="Proteasome_bsu_CS"/>
</dbReference>
<dbReference type="Gene3D" id="3.60.20.10">
    <property type="entry name" value="Glutamine Phosphoribosylpyrophosphate, subunit 1, domain 1"/>
    <property type="match status" value="1"/>
</dbReference>
<dbReference type="FunFam" id="3.60.20.10:FF:000031">
    <property type="entry name" value="Proteasome subunit alpha type"/>
    <property type="match status" value="1"/>
</dbReference>
<dbReference type="OrthoDB" id="10290157at2759"/>
<evidence type="ECO:0000256" key="5">
    <source>
        <dbReference type="ARBA" id="ARBA00023242"/>
    </source>
</evidence>
<dbReference type="PROSITE" id="PS00854">
    <property type="entry name" value="PROTEASOME_BETA_1"/>
    <property type="match status" value="1"/>
</dbReference>
<dbReference type="Pfam" id="PF00227">
    <property type="entry name" value="Proteasome"/>
    <property type="match status" value="1"/>
</dbReference>
<keyword evidence="10" id="KW-1185">Reference proteome</keyword>
<accession>A0A507F9M6</accession>
<feature type="transmembrane region" description="Helical" evidence="7">
    <location>
        <begin position="71"/>
        <end position="89"/>
    </location>
</feature>
<evidence type="ECO:0000256" key="6">
    <source>
        <dbReference type="PROSITE-ProRule" id="PRU00808"/>
    </source>
</evidence>
<evidence type="ECO:0000256" key="7">
    <source>
        <dbReference type="SAM" id="Phobius"/>
    </source>
</evidence>
<dbReference type="AlphaFoldDB" id="A0A507F9M6"/>
<keyword evidence="7" id="KW-0812">Transmembrane</keyword>
<keyword evidence="7" id="KW-1133">Transmembrane helix</keyword>
<evidence type="ECO:0000313" key="9">
    <source>
        <dbReference type="EMBL" id="TPX73031.1"/>
    </source>
</evidence>
<dbReference type="PANTHER" id="PTHR11599">
    <property type="entry name" value="PROTEASOME SUBUNIT ALPHA/BETA"/>
    <property type="match status" value="1"/>
</dbReference>
<evidence type="ECO:0000256" key="4">
    <source>
        <dbReference type="ARBA" id="ARBA00022942"/>
    </source>
</evidence>
<feature type="transmembrane region" description="Helical" evidence="7">
    <location>
        <begin position="246"/>
        <end position="265"/>
    </location>
</feature>
<proteinExistence type="inferred from homology"/>
<dbReference type="PROSITE" id="PS00388">
    <property type="entry name" value="PROTEASOME_ALPHA_1"/>
    <property type="match status" value="1"/>
</dbReference>
<dbReference type="SMART" id="SM00948">
    <property type="entry name" value="Proteasome_A_N"/>
    <property type="match status" value="1"/>
</dbReference>
<dbReference type="Pfam" id="PF10584">
    <property type="entry name" value="Proteasome_A_N"/>
    <property type="match status" value="1"/>
</dbReference>
<protein>
    <recommendedName>
        <fullName evidence="8">Proteasome alpha-type subunits domain-containing protein</fullName>
    </recommendedName>
</protein>
<dbReference type="Proteomes" id="UP000320333">
    <property type="component" value="Unassembled WGS sequence"/>
</dbReference>
<feature type="transmembrane region" description="Helical" evidence="7">
    <location>
        <begin position="39"/>
        <end position="59"/>
    </location>
</feature>
<organism evidence="9 10">
    <name type="scientific">Chytriomyces confervae</name>
    <dbReference type="NCBI Taxonomy" id="246404"/>
    <lineage>
        <taxon>Eukaryota</taxon>
        <taxon>Fungi</taxon>
        <taxon>Fungi incertae sedis</taxon>
        <taxon>Chytridiomycota</taxon>
        <taxon>Chytridiomycota incertae sedis</taxon>
        <taxon>Chytridiomycetes</taxon>
        <taxon>Chytridiales</taxon>
        <taxon>Chytriomycetaceae</taxon>
        <taxon>Chytriomyces</taxon>
    </lineage>
</organism>
<dbReference type="EMBL" id="QEAP01000213">
    <property type="protein sequence ID" value="TPX73031.1"/>
    <property type="molecule type" value="Genomic_DNA"/>
</dbReference>